<dbReference type="SUPFAM" id="SSF49899">
    <property type="entry name" value="Concanavalin A-like lectins/glucanases"/>
    <property type="match status" value="1"/>
</dbReference>
<sequence length="189" mass="21246">MPSLKKVRCYADDVTLDPLTAQQNLSVSENGKEVHYHCWTQAVADSPERFDVVCNVLGKERFTSGRHYWEVQVERKTSWYLGVVTASVGRKGKMFLQPKNGLWLLHLKEGKILKALDSPPVELSQSSGLKRVGVYVDYEEGQISFYNAEAGSHMYSFTGNTFTEELCLLLNPQAPDGVPMILSPVFQTE</sequence>
<dbReference type="FunFam" id="2.60.120.920:FF:000004">
    <property type="entry name" value="Butyrophilin subfamily 1 member A1"/>
    <property type="match status" value="1"/>
</dbReference>
<dbReference type="PANTHER" id="PTHR24103">
    <property type="entry name" value="E3 UBIQUITIN-PROTEIN LIGASE TRIM"/>
    <property type="match status" value="1"/>
</dbReference>
<dbReference type="InterPro" id="IPR043136">
    <property type="entry name" value="B30.2/SPRY_sf"/>
</dbReference>
<dbReference type="EMBL" id="GBXM01007930">
    <property type="protein sequence ID" value="JAI00648.1"/>
    <property type="molecule type" value="Transcribed_RNA"/>
</dbReference>
<dbReference type="PROSITE" id="PS50188">
    <property type="entry name" value="B302_SPRY"/>
    <property type="match status" value="1"/>
</dbReference>
<dbReference type="Pfam" id="PF00622">
    <property type="entry name" value="SPRY"/>
    <property type="match status" value="1"/>
</dbReference>
<dbReference type="AlphaFoldDB" id="A0A0E9XD20"/>
<evidence type="ECO:0000259" key="1">
    <source>
        <dbReference type="PROSITE" id="PS50188"/>
    </source>
</evidence>
<dbReference type="InterPro" id="IPR050143">
    <property type="entry name" value="TRIM/RBCC"/>
</dbReference>
<dbReference type="InterPro" id="IPR001870">
    <property type="entry name" value="B30.2/SPRY"/>
</dbReference>
<protein>
    <recommendedName>
        <fullName evidence="1">B30.2/SPRY domain-containing protein</fullName>
    </recommendedName>
</protein>
<dbReference type="Gene3D" id="2.60.120.920">
    <property type="match status" value="1"/>
</dbReference>
<dbReference type="InterPro" id="IPR013320">
    <property type="entry name" value="ConA-like_dom_sf"/>
</dbReference>
<proteinExistence type="predicted"/>
<reference evidence="2" key="2">
    <citation type="journal article" date="2015" name="Fish Shellfish Immunol.">
        <title>Early steps in the European eel (Anguilla anguilla)-Vibrio vulnificus interaction in the gills: Role of the RtxA13 toxin.</title>
        <authorList>
            <person name="Callol A."/>
            <person name="Pajuelo D."/>
            <person name="Ebbesson L."/>
            <person name="Teles M."/>
            <person name="MacKenzie S."/>
            <person name="Amaro C."/>
        </authorList>
    </citation>
    <scope>NUCLEOTIDE SEQUENCE</scope>
</reference>
<dbReference type="InterPro" id="IPR003877">
    <property type="entry name" value="SPRY_dom"/>
</dbReference>
<dbReference type="SMART" id="SM00449">
    <property type="entry name" value="SPRY"/>
    <property type="match status" value="1"/>
</dbReference>
<organism evidence="2">
    <name type="scientific">Anguilla anguilla</name>
    <name type="common">European freshwater eel</name>
    <name type="synonym">Muraena anguilla</name>
    <dbReference type="NCBI Taxonomy" id="7936"/>
    <lineage>
        <taxon>Eukaryota</taxon>
        <taxon>Metazoa</taxon>
        <taxon>Chordata</taxon>
        <taxon>Craniata</taxon>
        <taxon>Vertebrata</taxon>
        <taxon>Euteleostomi</taxon>
        <taxon>Actinopterygii</taxon>
        <taxon>Neopterygii</taxon>
        <taxon>Teleostei</taxon>
        <taxon>Anguilliformes</taxon>
        <taxon>Anguillidae</taxon>
        <taxon>Anguilla</taxon>
    </lineage>
</organism>
<dbReference type="InterPro" id="IPR003879">
    <property type="entry name" value="Butyrophylin_SPRY"/>
</dbReference>
<dbReference type="InterPro" id="IPR006574">
    <property type="entry name" value="PRY"/>
</dbReference>
<accession>A0A0E9XD20</accession>
<feature type="domain" description="B30.2/SPRY" evidence="1">
    <location>
        <begin position="1"/>
        <end position="189"/>
    </location>
</feature>
<dbReference type="SMART" id="SM00589">
    <property type="entry name" value="PRY"/>
    <property type="match status" value="1"/>
</dbReference>
<dbReference type="CDD" id="cd13733">
    <property type="entry name" value="SPRY_PRY_C-I_1"/>
    <property type="match status" value="1"/>
</dbReference>
<name>A0A0E9XD20_ANGAN</name>
<evidence type="ECO:0000313" key="2">
    <source>
        <dbReference type="EMBL" id="JAI00648.1"/>
    </source>
</evidence>
<dbReference type="PRINTS" id="PR01407">
    <property type="entry name" value="BUTYPHLNCDUF"/>
</dbReference>
<dbReference type="Pfam" id="PF13765">
    <property type="entry name" value="PRY"/>
    <property type="match status" value="1"/>
</dbReference>
<reference evidence="2" key="1">
    <citation type="submission" date="2014-11" db="EMBL/GenBank/DDBJ databases">
        <authorList>
            <person name="Amaro Gonzalez C."/>
        </authorList>
    </citation>
    <scope>NUCLEOTIDE SEQUENCE</scope>
</reference>